<gene>
    <name evidence="2" type="ORF">F1728_19075</name>
</gene>
<reference evidence="2 3" key="1">
    <citation type="submission" date="2019-09" db="EMBL/GenBank/DDBJ databases">
        <title>Gimesia benthica sp. nov., a novel bacterium isolated from deep-sea water of the Northwest Indian Ocean.</title>
        <authorList>
            <person name="Dai X."/>
        </authorList>
    </citation>
    <scope>NUCLEOTIDE SEQUENCE [LARGE SCALE GENOMIC DNA]</scope>
    <source>
        <strain evidence="2 3">E7</strain>
    </source>
</reference>
<name>A0A6I6AHR5_9PLAN</name>
<feature type="transmembrane region" description="Helical" evidence="1">
    <location>
        <begin position="12"/>
        <end position="30"/>
    </location>
</feature>
<dbReference type="Pfam" id="PF07610">
    <property type="entry name" value="DUF1573"/>
    <property type="match status" value="1"/>
</dbReference>
<keyword evidence="3" id="KW-1185">Reference proteome</keyword>
<dbReference type="EMBL" id="CP043930">
    <property type="protein sequence ID" value="QGQ24661.1"/>
    <property type="molecule type" value="Genomic_DNA"/>
</dbReference>
<dbReference type="PANTHER" id="PTHR37833">
    <property type="entry name" value="LIPOPROTEIN-RELATED"/>
    <property type="match status" value="1"/>
</dbReference>
<accession>A0A6I6AHR5</accession>
<dbReference type="KEGG" id="gim:F1728_19075"/>
<evidence type="ECO:0000256" key="1">
    <source>
        <dbReference type="SAM" id="Phobius"/>
    </source>
</evidence>
<dbReference type="Proteomes" id="UP000427281">
    <property type="component" value="Chromosome"/>
</dbReference>
<proteinExistence type="predicted"/>
<evidence type="ECO:0000313" key="3">
    <source>
        <dbReference type="Proteomes" id="UP000427281"/>
    </source>
</evidence>
<feature type="transmembrane region" description="Helical" evidence="1">
    <location>
        <begin position="42"/>
        <end position="62"/>
    </location>
</feature>
<dbReference type="InterPro" id="IPR011467">
    <property type="entry name" value="DUF1573"/>
</dbReference>
<keyword evidence="1" id="KW-1133">Transmembrane helix</keyword>
<dbReference type="PANTHER" id="PTHR37833:SF1">
    <property type="entry name" value="SIGNAL PEPTIDE PROTEIN"/>
    <property type="match status" value="1"/>
</dbReference>
<dbReference type="AlphaFoldDB" id="A0A6I6AHR5"/>
<protein>
    <submittedName>
        <fullName evidence="2">DUF1573 domain-containing protein</fullName>
    </submittedName>
</protein>
<evidence type="ECO:0000313" key="2">
    <source>
        <dbReference type="EMBL" id="QGQ24661.1"/>
    </source>
</evidence>
<keyword evidence="1" id="KW-0812">Transmembrane</keyword>
<keyword evidence="1" id="KW-0472">Membrane</keyword>
<sequence>MDAQHMATPPPLAIGSIIILFTTLRSFFMLHNLFLECVKTNARLSMFFIILLFSIVGCTPATNDIVHLKNCDYHCSEFNEYLLKSSLGLDPTNPSDNGVLEDIHKKNSPYANLVEPVSIDYCLDSSHLTPEKPILLKHASGHTYFLLSAVNTEHGVMYQLVHGISDVILLSKNQLKDEPFTACLKINSPVSNGIPIRIGTGMLKLDKVFNYFAKLVGTGKAQCRYSIKNTGETAILIGRPEASCSCTVPEMNKEVLLESGESHEILISVSHTTSRLLHETIDIKCTEPKSKKSKEFKLFVFGHRVIGAELYPSQLDFGTVGLGETSARIVTLSENNEDQFEIKAIDVGDLPITFKTEASCADSAINSLKRYKIHFDLKAVGNKPGNHLGEISIVTTSARTGTLVLPIMYEVAKPVQAVPSTVAFAQVGVGDTSTEKIQIITHNQQPVSITVDEKPIEIDINIHKRKLSPITLELRFKAIKSGINKGMVKIRVKGTTLNEVLKIPYVIYVN</sequence>
<organism evidence="2 3">
    <name type="scientific">Gimesia benthica</name>
    <dbReference type="NCBI Taxonomy" id="2608982"/>
    <lineage>
        <taxon>Bacteria</taxon>
        <taxon>Pseudomonadati</taxon>
        <taxon>Planctomycetota</taxon>
        <taxon>Planctomycetia</taxon>
        <taxon>Planctomycetales</taxon>
        <taxon>Planctomycetaceae</taxon>
        <taxon>Gimesia</taxon>
    </lineage>
</organism>